<gene>
    <name evidence="1" type="ORF">ANCDUO_22453</name>
</gene>
<proteinExistence type="predicted"/>
<organism evidence="1 2">
    <name type="scientific">Ancylostoma duodenale</name>
    <dbReference type="NCBI Taxonomy" id="51022"/>
    <lineage>
        <taxon>Eukaryota</taxon>
        <taxon>Metazoa</taxon>
        <taxon>Ecdysozoa</taxon>
        <taxon>Nematoda</taxon>
        <taxon>Chromadorea</taxon>
        <taxon>Rhabditida</taxon>
        <taxon>Rhabditina</taxon>
        <taxon>Rhabditomorpha</taxon>
        <taxon>Strongyloidea</taxon>
        <taxon>Ancylostomatidae</taxon>
        <taxon>Ancylostomatinae</taxon>
        <taxon>Ancylostoma</taxon>
    </lineage>
</organism>
<sequence>MAYKQIQTSGAPPRILFKGFILSNKSKLRRPQLSWKEAHIIFGRKVVLSRVGAPAYTRKRRRSPNVSAQWEFTDHLFVEDFVNLFLELSPEILYLKCKDLDQHISEILRICVGNLSAKTLAIEMDKCSLDEDALRCLLRHFEPFSLHLTGHFDRSILSDQVLPLSCLFSVFIGVNRADLETRTKISGITVRKIVNNWFRSSSLCENYNLKDFLIVLPDCDLDYNEFFAFFKELICVPHPTTERIIISNLPKTLIHTIARNVSTFNEIGPALWVEQGLCSHNDIKWTCLLTCECHPSVA</sequence>
<protein>
    <submittedName>
        <fullName evidence="1">Uncharacterized protein</fullName>
    </submittedName>
</protein>
<name>A0A0C2FRG1_9BILA</name>
<evidence type="ECO:0000313" key="2">
    <source>
        <dbReference type="Proteomes" id="UP000054047"/>
    </source>
</evidence>
<dbReference type="Proteomes" id="UP000054047">
    <property type="component" value="Unassembled WGS sequence"/>
</dbReference>
<dbReference type="OrthoDB" id="5785774at2759"/>
<dbReference type="AlphaFoldDB" id="A0A0C2FRG1"/>
<dbReference type="EMBL" id="KN767639">
    <property type="protein sequence ID" value="KIH47486.1"/>
    <property type="molecule type" value="Genomic_DNA"/>
</dbReference>
<reference evidence="1 2" key="1">
    <citation type="submission" date="2013-12" db="EMBL/GenBank/DDBJ databases">
        <title>Draft genome of the parsitic nematode Ancylostoma duodenale.</title>
        <authorList>
            <person name="Mitreva M."/>
        </authorList>
    </citation>
    <scope>NUCLEOTIDE SEQUENCE [LARGE SCALE GENOMIC DNA]</scope>
    <source>
        <strain evidence="1 2">Zhejiang</strain>
    </source>
</reference>
<accession>A0A0C2FRG1</accession>
<keyword evidence="2" id="KW-1185">Reference proteome</keyword>
<evidence type="ECO:0000313" key="1">
    <source>
        <dbReference type="EMBL" id="KIH47486.1"/>
    </source>
</evidence>